<gene>
    <name evidence="2" type="ORF">IFM89_031521</name>
</gene>
<organism evidence="2 3">
    <name type="scientific">Coptis chinensis</name>
    <dbReference type="NCBI Taxonomy" id="261450"/>
    <lineage>
        <taxon>Eukaryota</taxon>
        <taxon>Viridiplantae</taxon>
        <taxon>Streptophyta</taxon>
        <taxon>Embryophyta</taxon>
        <taxon>Tracheophyta</taxon>
        <taxon>Spermatophyta</taxon>
        <taxon>Magnoliopsida</taxon>
        <taxon>Ranunculales</taxon>
        <taxon>Ranunculaceae</taxon>
        <taxon>Coptidoideae</taxon>
        <taxon>Coptis</taxon>
    </lineage>
</organism>
<dbReference type="PANTHER" id="PTHR46224">
    <property type="entry name" value="ANKYRIN REPEAT FAMILY PROTEIN"/>
    <property type="match status" value="1"/>
</dbReference>
<feature type="repeat" description="ANK" evidence="1">
    <location>
        <begin position="46"/>
        <end position="78"/>
    </location>
</feature>
<name>A0A835M508_9MAGN</name>
<dbReference type="Pfam" id="PF12796">
    <property type="entry name" value="Ank_2"/>
    <property type="match status" value="1"/>
</dbReference>
<accession>A0A835M508</accession>
<sequence length="99" mass="10609">MGISTTVASIKNPNGELALHLAAAEGNTDICKYLINDLKLKLESITGETPLHSATSRRHLGTVVYLLKRGANPNIADDSGFIPLHYAVEIGTTLCCVYI</sequence>
<keyword evidence="3" id="KW-1185">Reference proteome</keyword>
<dbReference type="SUPFAM" id="SSF48403">
    <property type="entry name" value="Ankyrin repeat"/>
    <property type="match status" value="1"/>
</dbReference>
<dbReference type="Gene3D" id="1.25.40.20">
    <property type="entry name" value="Ankyrin repeat-containing domain"/>
    <property type="match status" value="1"/>
</dbReference>
<reference evidence="2 3" key="1">
    <citation type="submission" date="2020-10" db="EMBL/GenBank/DDBJ databases">
        <title>The Coptis chinensis genome and diversification of protoberbering-type alkaloids.</title>
        <authorList>
            <person name="Wang B."/>
            <person name="Shu S."/>
            <person name="Song C."/>
            <person name="Liu Y."/>
        </authorList>
    </citation>
    <scope>NUCLEOTIDE SEQUENCE [LARGE SCALE GENOMIC DNA]</scope>
    <source>
        <strain evidence="2">HL-2020</strain>
        <tissue evidence="2">Leaf</tissue>
    </source>
</reference>
<dbReference type="PRINTS" id="PR01415">
    <property type="entry name" value="ANKYRIN"/>
</dbReference>
<comment type="caution">
    <text evidence="2">The sequence shown here is derived from an EMBL/GenBank/DDBJ whole genome shotgun (WGS) entry which is preliminary data.</text>
</comment>
<keyword evidence="1" id="KW-0040">ANK repeat</keyword>
<dbReference type="InterPro" id="IPR002110">
    <property type="entry name" value="Ankyrin_rpt"/>
</dbReference>
<proteinExistence type="predicted"/>
<dbReference type="EMBL" id="JADFTS010000003">
    <property type="protein sequence ID" value="KAF9616657.1"/>
    <property type="molecule type" value="Genomic_DNA"/>
</dbReference>
<protein>
    <recommendedName>
        <fullName evidence="4">Ankyrin repeat protein</fullName>
    </recommendedName>
</protein>
<dbReference type="InterPro" id="IPR036770">
    <property type="entry name" value="Ankyrin_rpt-contain_sf"/>
</dbReference>
<dbReference type="SMART" id="SM00248">
    <property type="entry name" value="ANK"/>
    <property type="match status" value="2"/>
</dbReference>
<feature type="repeat" description="ANK" evidence="1">
    <location>
        <begin position="14"/>
        <end position="36"/>
    </location>
</feature>
<evidence type="ECO:0000313" key="2">
    <source>
        <dbReference type="EMBL" id="KAF9616657.1"/>
    </source>
</evidence>
<evidence type="ECO:0008006" key="4">
    <source>
        <dbReference type="Google" id="ProtNLM"/>
    </source>
</evidence>
<dbReference type="PANTHER" id="PTHR46224:SF67">
    <property type="entry name" value="HSP70-HSP90 ORGANIZING PROTEIN 3-LIKE"/>
    <property type="match status" value="1"/>
</dbReference>
<dbReference type="InterPro" id="IPR051616">
    <property type="entry name" value="Cul2-RING_E3_ligase_SR"/>
</dbReference>
<dbReference type="Proteomes" id="UP000631114">
    <property type="component" value="Unassembled WGS sequence"/>
</dbReference>
<dbReference type="OrthoDB" id="20872at2759"/>
<dbReference type="AlphaFoldDB" id="A0A835M508"/>
<evidence type="ECO:0000256" key="1">
    <source>
        <dbReference type="PROSITE-ProRule" id="PRU00023"/>
    </source>
</evidence>
<evidence type="ECO:0000313" key="3">
    <source>
        <dbReference type="Proteomes" id="UP000631114"/>
    </source>
</evidence>
<dbReference type="PROSITE" id="PS50297">
    <property type="entry name" value="ANK_REP_REGION"/>
    <property type="match status" value="2"/>
</dbReference>
<dbReference type="PROSITE" id="PS50088">
    <property type="entry name" value="ANK_REPEAT"/>
    <property type="match status" value="2"/>
</dbReference>